<dbReference type="PANTHER" id="PTHR10102:SF0">
    <property type="entry name" value="DNA-DIRECTED RNA POLYMERASE, MITOCHONDRIAL"/>
    <property type="match status" value="1"/>
</dbReference>
<dbReference type="Gene3D" id="1.10.287.280">
    <property type="match status" value="1"/>
</dbReference>
<comment type="function">
    <text evidence="1 11">DNA-dependent RNA polymerase catalyzes the transcription of DNA into RNA using the four ribonucleoside triphosphates as substrates.</text>
</comment>
<dbReference type="InterPro" id="IPR002092">
    <property type="entry name" value="DNA-dir_Rpol_phage-type"/>
</dbReference>
<keyword evidence="4 11" id="KW-0240">DNA-directed RNA polymerase</keyword>
<evidence type="ECO:0000256" key="4">
    <source>
        <dbReference type="ARBA" id="ARBA00022478"/>
    </source>
</evidence>
<evidence type="ECO:0000256" key="5">
    <source>
        <dbReference type="ARBA" id="ARBA00022679"/>
    </source>
</evidence>
<dbReference type="GO" id="GO:0001018">
    <property type="term" value="F:mitochondrial promoter sequence-specific DNA binding"/>
    <property type="evidence" value="ECO:0007669"/>
    <property type="project" value="TreeGrafter"/>
</dbReference>
<dbReference type="EMBL" id="NPIC01000014">
    <property type="protein sequence ID" value="RDL30715.1"/>
    <property type="molecule type" value="Genomic_DNA"/>
</dbReference>
<keyword evidence="5 11" id="KW-0808">Transferase</keyword>
<dbReference type="GO" id="GO:0003899">
    <property type="term" value="F:DNA-directed RNA polymerase activity"/>
    <property type="evidence" value="ECO:0007669"/>
    <property type="project" value="UniProtKB-EC"/>
</dbReference>
<reference evidence="14 15" key="1">
    <citation type="journal article" date="2018" name="IMA Fungus">
        <title>IMA Genome-F 9: Draft genome sequence of Annulohypoxylon stygium, Aspergillus mulundensis, Berkeleyomyces basicola (syn. Thielaviopsis basicola), Ceratocystis smalleyi, two Cercospora beticola strains, Coleophoma cylindrospora, Fusarium fracticaudum, Phialophora cf. hyalina, and Morchella septimelata.</title>
        <authorList>
            <person name="Wingfield B.D."/>
            <person name="Bills G.F."/>
            <person name="Dong Y."/>
            <person name="Huang W."/>
            <person name="Nel W.J."/>
            <person name="Swalarsk-Parry B.S."/>
            <person name="Vaghefi N."/>
            <person name="Wilken P.M."/>
            <person name="An Z."/>
            <person name="de Beer Z.W."/>
            <person name="De Vos L."/>
            <person name="Chen L."/>
            <person name="Duong T.A."/>
            <person name="Gao Y."/>
            <person name="Hammerbacher A."/>
            <person name="Kikkert J.R."/>
            <person name="Li Y."/>
            <person name="Li H."/>
            <person name="Li K."/>
            <person name="Li Q."/>
            <person name="Liu X."/>
            <person name="Ma X."/>
            <person name="Naidoo K."/>
            <person name="Pethybridge S.J."/>
            <person name="Sun J."/>
            <person name="Steenkamp E.T."/>
            <person name="van der Nest M.A."/>
            <person name="van Wyk S."/>
            <person name="Wingfield M.J."/>
            <person name="Xiong C."/>
            <person name="Yue Q."/>
            <person name="Zhang X."/>
        </authorList>
    </citation>
    <scope>NUCLEOTIDE SEQUENCE [LARGE SCALE GENOMIC DNA]</scope>
    <source>
        <strain evidence="14 15">BP 5553</strain>
    </source>
</reference>
<keyword evidence="6 11" id="KW-0548">Nucleotidyltransferase</keyword>
<evidence type="ECO:0000256" key="10">
    <source>
        <dbReference type="ARBA" id="ARBA00048552"/>
    </source>
</evidence>
<proteinExistence type="inferred from homology"/>
<protein>
    <recommendedName>
        <fullName evidence="11">DNA-directed RNA polymerase</fullName>
        <ecNumber evidence="11">2.7.7.6</ecNumber>
    </recommendedName>
</protein>
<dbReference type="SUPFAM" id="SSF56672">
    <property type="entry name" value="DNA/RNA polymerases"/>
    <property type="match status" value="1"/>
</dbReference>
<comment type="catalytic activity">
    <reaction evidence="10 11">
        <text>RNA(n) + a ribonucleoside 5'-triphosphate = RNA(n+1) + diphosphate</text>
        <dbReference type="Rhea" id="RHEA:21248"/>
        <dbReference type="Rhea" id="RHEA-COMP:14527"/>
        <dbReference type="Rhea" id="RHEA-COMP:17342"/>
        <dbReference type="ChEBI" id="CHEBI:33019"/>
        <dbReference type="ChEBI" id="CHEBI:61557"/>
        <dbReference type="ChEBI" id="CHEBI:140395"/>
        <dbReference type="EC" id="2.7.7.6"/>
    </reaction>
</comment>
<dbReference type="InterPro" id="IPR046950">
    <property type="entry name" value="DNA-dir_Rpol_C_phage-type"/>
</dbReference>
<feature type="compositionally biased region" description="Low complexity" evidence="12">
    <location>
        <begin position="67"/>
        <end position="77"/>
    </location>
</feature>
<dbReference type="RefSeq" id="XP_031865091.1">
    <property type="nucleotide sequence ID" value="XM_032018683.1"/>
</dbReference>
<feature type="region of interest" description="Disordered" evidence="12">
    <location>
        <begin position="1326"/>
        <end position="1382"/>
    </location>
</feature>
<evidence type="ECO:0000259" key="13">
    <source>
        <dbReference type="SMART" id="SM01311"/>
    </source>
</evidence>
<dbReference type="InterPro" id="IPR037159">
    <property type="entry name" value="RNA_POL_N_sf"/>
</dbReference>
<feature type="region of interest" description="Disordered" evidence="12">
    <location>
        <begin position="54"/>
        <end position="77"/>
    </location>
</feature>
<dbReference type="EC" id="2.7.7.6" evidence="11"/>
<evidence type="ECO:0000256" key="12">
    <source>
        <dbReference type="SAM" id="MobiDB-lite"/>
    </source>
</evidence>
<dbReference type="Pfam" id="PF00940">
    <property type="entry name" value="RNA_pol"/>
    <property type="match status" value="1"/>
</dbReference>
<dbReference type="OrthoDB" id="276422at2759"/>
<keyword evidence="8" id="KW-0496">Mitochondrion</keyword>
<gene>
    <name evidence="14" type="ORF">BP5553_10060</name>
</gene>
<dbReference type="GO" id="GO:0006390">
    <property type="term" value="P:mitochondrial transcription"/>
    <property type="evidence" value="ECO:0007669"/>
    <property type="project" value="TreeGrafter"/>
</dbReference>
<accession>A0A370TA89</accession>
<keyword evidence="9 11" id="KW-0804">Transcription</keyword>
<dbReference type="GO" id="GO:0034245">
    <property type="term" value="C:mitochondrial DNA-directed RNA polymerase complex"/>
    <property type="evidence" value="ECO:0007669"/>
    <property type="project" value="TreeGrafter"/>
</dbReference>
<evidence type="ECO:0000256" key="11">
    <source>
        <dbReference type="RuleBase" id="RU003805"/>
    </source>
</evidence>
<dbReference type="Gene3D" id="1.10.150.20">
    <property type="entry name" value="5' to 3' exonuclease, C-terminal subdomain"/>
    <property type="match status" value="1"/>
</dbReference>
<organism evidence="14 15">
    <name type="scientific">Venustampulla echinocandica</name>
    <dbReference type="NCBI Taxonomy" id="2656787"/>
    <lineage>
        <taxon>Eukaryota</taxon>
        <taxon>Fungi</taxon>
        <taxon>Dikarya</taxon>
        <taxon>Ascomycota</taxon>
        <taxon>Pezizomycotina</taxon>
        <taxon>Leotiomycetes</taxon>
        <taxon>Helotiales</taxon>
        <taxon>Pleuroascaceae</taxon>
        <taxon>Venustampulla</taxon>
    </lineage>
</organism>
<evidence type="ECO:0000256" key="7">
    <source>
        <dbReference type="ARBA" id="ARBA00022946"/>
    </source>
</evidence>
<dbReference type="InterPro" id="IPR043502">
    <property type="entry name" value="DNA/RNA_pol_sf"/>
</dbReference>
<keyword evidence="15" id="KW-1185">Reference proteome</keyword>
<dbReference type="InterPro" id="IPR029262">
    <property type="entry name" value="RPOL_N"/>
</dbReference>
<comment type="caution">
    <text evidence="14">The sequence shown here is derived from an EMBL/GenBank/DDBJ whole genome shotgun (WGS) entry which is preliminary data.</text>
</comment>
<evidence type="ECO:0000256" key="6">
    <source>
        <dbReference type="ARBA" id="ARBA00022695"/>
    </source>
</evidence>
<dbReference type="STRING" id="2656787.A0A370TA89"/>
<feature type="compositionally biased region" description="Polar residues" evidence="12">
    <location>
        <begin position="1351"/>
        <end position="1360"/>
    </location>
</feature>
<evidence type="ECO:0000313" key="14">
    <source>
        <dbReference type="EMBL" id="RDL30715.1"/>
    </source>
</evidence>
<dbReference type="PROSITE" id="PS00900">
    <property type="entry name" value="RNA_POL_PHAGE_1"/>
    <property type="match status" value="1"/>
</dbReference>
<dbReference type="Proteomes" id="UP000254866">
    <property type="component" value="Unassembled WGS sequence"/>
</dbReference>
<evidence type="ECO:0000313" key="15">
    <source>
        <dbReference type="Proteomes" id="UP000254866"/>
    </source>
</evidence>
<evidence type="ECO:0000256" key="1">
    <source>
        <dbReference type="ARBA" id="ARBA00004026"/>
    </source>
</evidence>
<dbReference type="FunFam" id="1.10.287.280:FF:000001">
    <property type="entry name" value="DNA-directed RNA polymerase"/>
    <property type="match status" value="1"/>
</dbReference>
<evidence type="ECO:0000256" key="9">
    <source>
        <dbReference type="ARBA" id="ARBA00023163"/>
    </source>
</evidence>
<dbReference type="SMART" id="SM01311">
    <property type="entry name" value="RPOL_N"/>
    <property type="match status" value="1"/>
</dbReference>
<dbReference type="Gene3D" id="1.10.1320.10">
    <property type="entry name" value="DNA-directed RNA polymerase, N-terminal domain"/>
    <property type="match status" value="1"/>
</dbReference>
<comment type="subcellular location">
    <subcellularLocation>
        <location evidence="2">Mitochondrion</location>
    </subcellularLocation>
</comment>
<evidence type="ECO:0000256" key="2">
    <source>
        <dbReference type="ARBA" id="ARBA00004173"/>
    </source>
</evidence>
<comment type="similarity">
    <text evidence="3 11">Belongs to the phage and mitochondrial RNA polymerase family.</text>
</comment>
<name>A0A370TA89_9HELO</name>
<dbReference type="Pfam" id="PF14700">
    <property type="entry name" value="RPOL_N"/>
    <property type="match status" value="1"/>
</dbReference>
<feature type="domain" description="DNA-directed RNA polymerase N-terminal" evidence="13">
    <location>
        <begin position="364"/>
        <end position="698"/>
    </location>
</feature>
<dbReference type="GeneID" id="43602909"/>
<sequence length="1429" mass="159313">MLARAARRKIHPRAIRTQAQASLEQLCLPWLCPVRNAITIPAYRQRQRWISTDAASQKPELRRRRNSSSAAAAPPRRTMATAVDNMPLDDIPFEGLGIYRQPSSHSYIGINGLSNLGYTNHLDPYENGLANSEQRIRANKSGISGDISEVLSVYYACLQVGRLERAAVILRRVLQKVEADTDEIVALHNQYLRASVEQIMLSPSESARQSIHKWFELEIRLKGIPHNAEMVAYMLKASLQSPDDATGGNRNRLVHRYMGMVEGQAGLDVLGLNILTAGELNQINHICPKYNLAEGFEEDFEDDFVDSGHVSPEPSGKEALLPGVRPTGQKGLGLKALKKALSLFSAKPGEGLGMASKSPEERRQVQEQLEEDAVGSAVERWREEDAAMKKMGMDSAMQSKSIGARMWNWQLGLEKYLEEEIARVEIAEAGEVLNDADEERCLYGPFLRILPTDKLAAVTILTTMSQLGMAGADRGLVLSRIILKLAGAAEDESVFEAIQQNIKKGVWSKKAVERLDIENLKKLSRNRGGGFASTVVNEVWMGKGKQDEEKMTPFVWKQWPLAIKAKVGAFLMSALIEVAMFPVEVQHAVTHRPMSQLQPAFAHAFQYRMGKKFGVVVASKAMVEGLKREPVHSLLAKHLPMVVEPEPWTLFNKGGFLVHPGKLMRVKQGDSDQRFYAEAAIGQGDMVELCEGLDVLGKTEWRINQPVFEVMLEAWNSGEAIGNISPENPKLEIPPEPEASSDPLIRRRWMRAVKAIENQRTGLHSQRCFQNFQLEIARALRTESFYFPHNIDFRGRAYPIPPYLNHMGADHCRGLLRFGKGRELGESGLRWLKVHLSNVFGFDKASLKDREDFADDHMGDIYDSALNPLNGKRWWLKAEDPWQCLAVCIELRNAVESPDPTRFISHLPVHQDGTCNGLQHYAALGGDIWGAKQVNLEPGDRPADVYTAVADMVMEGVARDKLKGDPFALVLDGKITRKTVKQTVMTNVYGVTFIGARDQVKKQLVAAYPDLPNGTVVNPLSLSSYIAKNIFTALGNMFRGAHDIQYWFGECASRISTSLTQLEMDRICHEWPGLSDPDAKSRGKSLNKIDDWAQFKSTVIWTTPLNMPVVQPYRSSKSKTVSTNMQNVSLSQPHRTHPVSKRKQLQGFPPNFIHSLDATHMLLSALKCDEIGLSFAAVHDSFWTHAADIEKMNTILRDSFIKIHSEDVIGRLAAEFNARYKGSMYLAHVRKNSPVGEKIFKWRKERAKLDRATSIRAGKTKLPKAPKLSELVLELKRQKLINSSDPNEVEEGKNMTTPTTIFAELSAEADLAPEPELDEVAIGRITGEPSQRATASDGEVTDPVIDEEQSDLSSGTTQTDVALDEDNEDVGRTSEAPEDPLSTFEKHLAKGGGARSIQIPVWLPLTFPPVPKKGEFDVSRLKDSQYFFS</sequence>
<dbReference type="Gene3D" id="1.10.287.260">
    <property type="match status" value="1"/>
</dbReference>
<dbReference type="InterPro" id="IPR024075">
    <property type="entry name" value="DNA-dir_RNA_pol_helix_hairp_sf"/>
</dbReference>
<evidence type="ECO:0000256" key="3">
    <source>
        <dbReference type="ARBA" id="ARBA00009493"/>
    </source>
</evidence>
<dbReference type="PROSITE" id="PS00489">
    <property type="entry name" value="RNA_POL_PHAGE_2"/>
    <property type="match status" value="1"/>
</dbReference>
<evidence type="ECO:0000256" key="8">
    <source>
        <dbReference type="ARBA" id="ARBA00023128"/>
    </source>
</evidence>
<dbReference type="FunFam" id="1.10.150.20:FF:000041">
    <property type="entry name" value="DNA-directed RNA polymerase"/>
    <property type="match status" value="1"/>
</dbReference>
<keyword evidence="7" id="KW-0809">Transit peptide</keyword>
<dbReference type="PANTHER" id="PTHR10102">
    <property type="entry name" value="DNA-DIRECTED RNA POLYMERASE, MITOCHONDRIAL"/>
    <property type="match status" value="1"/>
</dbReference>